<evidence type="ECO:0000313" key="8">
    <source>
        <dbReference type="Proteomes" id="UP001165541"/>
    </source>
</evidence>
<evidence type="ECO:0000256" key="2">
    <source>
        <dbReference type="ARBA" id="ARBA00022598"/>
    </source>
</evidence>
<dbReference type="InterPro" id="IPR032387">
    <property type="entry name" value="ACAS_N"/>
</dbReference>
<dbReference type="InterPro" id="IPR045851">
    <property type="entry name" value="AMP-bd_C_sf"/>
</dbReference>
<feature type="domain" description="Acetyl-coenzyme A synthetase N-terminal" evidence="6">
    <location>
        <begin position="28"/>
        <end position="80"/>
    </location>
</feature>
<evidence type="ECO:0000256" key="1">
    <source>
        <dbReference type="ARBA" id="ARBA00006432"/>
    </source>
</evidence>
<keyword evidence="2 7" id="KW-0436">Ligase</keyword>
<evidence type="ECO:0000256" key="4">
    <source>
        <dbReference type="ARBA" id="ARBA00022840"/>
    </source>
</evidence>
<comment type="caution">
    <text evidence="7">The sequence shown here is derived from an EMBL/GenBank/DDBJ whole genome shotgun (WGS) entry which is preliminary data.</text>
</comment>
<dbReference type="RefSeq" id="WP_251781314.1">
    <property type="nucleotide sequence ID" value="NZ_JAMKFE010000023.1"/>
</dbReference>
<name>A0ABT0YWG3_9BURK</name>
<dbReference type="PROSITE" id="PS00455">
    <property type="entry name" value="AMP_BINDING"/>
    <property type="match status" value="1"/>
</dbReference>
<dbReference type="InterPro" id="IPR020845">
    <property type="entry name" value="AMP-binding_CS"/>
</dbReference>
<comment type="similarity">
    <text evidence="1">Belongs to the ATP-dependent AMP-binding enzyme family.</text>
</comment>
<sequence length="664" mass="73389">MKPPYVPQIRLYQDWLREHRGLSFPDFESLRRWSVTDLDAFWRSLWDYEQMDSPTPFTAVLADDRMPGARWFPGAQVNYAQRVFRHVEAAHAAGMPAIVCENERGQVREFSWPELKRQVASLALALQDAGVQRGDRVAAYLPNVPETVVAFLACASVGAIWSVCAPDMGTRAVVDRFRQIEPRVLIAADGVHYAGKPLDRAGTIESLRAELPSVRTLVVLETPFAAHRVAADLRFADATARNDLRTAGFEPEWLPFDHPLWIVYSSGTTGLPKPIVHGHGGILLMAAAGGKHYDLGASYSANNFGERFHWYSSTGWVMWNCQIGGLLDGVTICLYDGSPSGPKEAPDWTVLWRFAARHRLTYFGAGAAFYANCMKAGVDLPACGDLTGIRALGATGSPLAEEVQRWGSAQFERLGTQDIWWSNISGGTDFCGAFIAGHRELPQVPGRMQCRQIGSAVEAWNEAGEPVVDEVGELVCTRPLPSMPLRLWGDTGNARYLSSYFDVYPGVWRHGDWLKILPDGSCVIFGRSDATINRHGLRMGTSEIYAAVEALPEVLDSMVIDLEYLGRDSRMILFVVLRPGHTLDAALTARIRDAIKTALSPRFLPDELIQAPEIPRTLSGKKQEVPIKKLFLGQPIERVVNRDAMANPQCLGWYVDQAAHSGCA</sequence>
<feature type="domain" description="AMP-dependent synthetase/ligase" evidence="5">
    <location>
        <begin position="89"/>
        <end position="478"/>
    </location>
</feature>
<dbReference type="NCBIfam" id="NF002937">
    <property type="entry name" value="PRK03584.1"/>
    <property type="match status" value="1"/>
</dbReference>
<evidence type="ECO:0000313" key="7">
    <source>
        <dbReference type="EMBL" id="MCM5682769.1"/>
    </source>
</evidence>
<dbReference type="GO" id="GO:0030729">
    <property type="term" value="F:acetoacetate-CoA ligase activity"/>
    <property type="evidence" value="ECO:0007669"/>
    <property type="project" value="UniProtKB-EC"/>
</dbReference>
<evidence type="ECO:0000259" key="6">
    <source>
        <dbReference type="Pfam" id="PF16177"/>
    </source>
</evidence>
<dbReference type="InterPro" id="IPR005914">
    <property type="entry name" value="Acac_CoA_synth"/>
</dbReference>
<dbReference type="Proteomes" id="UP001165541">
    <property type="component" value="Unassembled WGS sequence"/>
</dbReference>
<dbReference type="EMBL" id="JAMKFE010000023">
    <property type="protein sequence ID" value="MCM5682769.1"/>
    <property type="molecule type" value="Genomic_DNA"/>
</dbReference>
<organism evidence="7 8">
    <name type="scientific">Caldimonas mangrovi</name>
    <dbReference type="NCBI Taxonomy" id="2944811"/>
    <lineage>
        <taxon>Bacteria</taxon>
        <taxon>Pseudomonadati</taxon>
        <taxon>Pseudomonadota</taxon>
        <taxon>Betaproteobacteria</taxon>
        <taxon>Burkholderiales</taxon>
        <taxon>Sphaerotilaceae</taxon>
        <taxon>Caldimonas</taxon>
    </lineage>
</organism>
<dbReference type="EC" id="6.2.1.16" evidence="7"/>
<dbReference type="Gene3D" id="3.40.50.12780">
    <property type="entry name" value="N-terminal domain of ligase-like"/>
    <property type="match status" value="1"/>
</dbReference>
<gene>
    <name evidence="7" type="ORF">M8A51_24830</name>
</gene>
<evidence type="ECO:0000256" key="3">
    <source>
        <dbReference type="ARBA" id="ARBA00022741"/>
    </source>
</evidence>
<dbReference type="PANTHER" id="PTHR42921:SF1">
    <property type="entry name" value="ACETOACETYL-COA SYNTHETASE"/>
    <property type="match status" value="1"/>
</dbReference>
<proteinExistence type="inferred from homology"/>
<dbReference type="SUPFAM" id="SSF56801">
    <property type="entry name" value="Acetyl-CoA synthetase-like"/>
    <property type="match status" value="1"/>
</dbReference>
<evidence type="ECO:0000259" key="5">
    <source>
        <dbReference type="Pfam" id="PF00501"/>
    </source>
</evidence>
<reference evidence="7" key="1">
    <citation type="submission" date="2022-05" db="EMBL/GenBank/DDBJ databases">
        <title>Schlegelella sp. nov., isolated from mangrove soil.</title>
        <authorList>
            <person name="Liu Y."/>
            <person name="Ge X."/>
            <person name="Liu W."/>
        </authorList>
    </citation>
    <scope>NUCLEOTIDE SEQUENCE</scope>
    <source>
        <strain evidence="7">S2-27</strain>
    </source>
</reference>
<keyword evidence="4" id="KW-0067">ATP-binding</keyword>
<keyword evidence="8" id="KW-1185">Reference proteome</keyword>
<dbReference type="InterPro" id="IPR000873">
    <property type="entry name" value="AMP-dep_synth/lig_dom"/>
</dbReference>
<dbReference type="Gene3D" id="3.30.300.30">
    <property type="match status" value="1"/>
</dbReference>
<accession>A0ABT0YWG3</accession>
<dbReference type="Pfam" id="PF16177">
    <property type="entry name" value="ACAS_N"/>
    <property type="match status" value="1"/>
</dbReference>
<keyword evidence="3" id="KW-0547">Nucleotide-binding</keyword>
<dbReference type="InterPro" id="IPR042099">
    <property type="entry name" value="ANL_N_sf"/>
</dbReference>
<dbReference type="Pfam" id="PF00501">
    <property type="entry name" value="AMP-binding"/>
    <property type="match status" value="1"/>
</dbReference>
<dbReference type="NCBIfam" id="TIGR01217">
    <property type="entry name" value="ac_ac_CoA_syn"/>
    <property type="match status" value="1"/>
</dbReference>
<dbReference type="PANTHER" id="PTHR42921">
    <property type="entry name" value="ACETOACETYL-COA SYNTHETASE"/>
    <property type="match status" value="1"/>
</dbReference>
<protein>
    <submittedName>
        <fullName evidence="7">Acetoacetate--CoA ligase</fullName>
        <ecNumber evidence="7">6.2.1.16</ecNumber>
    </submittedName>
</protein>